<dbReference type="SUPFAM" id="SSF56300">
    <property type="entry name" value="Metallo-dependent phosphatases"/>
    <property type="match status" value="1"/>
</dbReference>
<comment type="caution">
    <text evidence="3">The sequence shown here is derived from an EMBL/GenBank/DDBJ whole genome shotgun (WGS) entry which is preliminary data.</text>
</comment>
<feature type="transmembrane region" description="Helical" evidence="1">
    <location>
        <begin position="137"/>
        <end position="155"/>
    </location>
</feature>
<feature type="domain" description="Calcineurin-like phosphoesterase" evidence="2">
    <location>
        <begin position="271"/>
        <end position="454"/>
    </location>
</feature>
<dbReference type="EMBL" id="RDBE01000001">
    <property type="protein sequence ID" value="RLV50961.1"/>
    <property type="molecule type" value="Genomic_DNA"/>
</dbReference>
<gene>
    <name evidence="3" type="ORF">D9V37_03245</name>
</gene>
<protein>
    <recommendedName>
        <fullName evidence="2">Calcineurin-like phosphoesterase domain-containing protein</fullName>
    </recommendedName>
</protein>
<proteinExistence type="predicted"/>
<dbReference type="OrthoDB" id="5241348at2"/>
<dbReference type="AlphaFoldDB" id="A0A3L8P6T4"/>
<evidence type="ECO:0000313" key="3">
    <source>
        <dbReference type="EMBL" id="RLV50961.1"/>
    </source>
</evidence>
<dbReference type="GO" id="GO:0016787">
    <property type="term" value="F:hydrolase activity"/>
    <property type="evidence" value="ECO:0007669"/>
    <property type="project" value="InterPro"/>
</dbReference>
<dbReference type="Gene3D" id="3.60.21.10">
    <property type="match status" value="1"/>
</dbReference>
<sequence length="540" mass="56744">MGRLARWGRTAGRGAALVAVVAVVVAPLALAWGVTTTRVHDTIGVSPATFSLSTDGRSALELGLAGTVYVPRAKGPFGLVARVDAPTDADALPDGTSDLASLVSPQMLEVYAGLYHHPGRAIDGYVDLLRARLVHDVLLAEVLLTVVGSGAVLVLRRVLPLGEVGRGRTAGVVLLALVLTTASAVAVGRVDRTPASGASYPLPVLDDTAAAGATTDSPVLRLLLGDAVTKIRVLTQRQTDASDDYRTRASAQLDAQAEAMAVPEKGETAVLMQSDMHCNEVMIALQTQVRRMLEKQAGSEVPAVLAIAGDLTTNGTAAERDCVRAERAVAGTKPVVAVTGNHESDQSVQQMKSAGMDVLDGSTRTVGGLSFLGAPDPERTELFGASHLCGTATETSMGTALRRRAEDDKPTIVLVHEAYAAKAFLGTEENMRTFDGSDVFDVPASAVFYGHWHRSVPPRVVQNSDGTWTLVMELDTSGGAIATPTFNHFSTPWTPPAQEASFPVVFVDDETRLVTGYQLYSFATDGTVTVQPRVDVGPTS</sequence>
<dbReference type="Proteomes" id="UP000281708">
    <property type="component" value="Unassembled WGS sequence"/>
</dbReference>
<keyword evidence="1" id="KW-0472">Membrane</keyword>
<keyword evidence="4" id="KW-1185">Reference proteome</keyword>
<evidence type="ECO:0000313" key="4">
    <source>
        <dbReference type="Proteomes" id="UP000281708"/>
    </source>
</evidence>
<evidence type="ECO:0000259" key="2">
    <source>
        <dbReference type="Pfam" id="PF00149"/>
    </source>
</evidence>
<accession>A0A3L8P6T4</accession>
<organism evidence="3 4">
    <name type="scientific">Nocardioides mangrovicus</name>
    <dbReference type="NCBI Taxonomy" id="2478913"/>
    <lineage>
        <taxon>Bacteria</taxon>
        <taxon>Bacillati</taxon>
        <taxon>Actinomycetota</taxon>
        <taxon>Actinomycetes</taxon>
        <taxon>Propionibacteriales</taxon>
        <taxon>Nocardioidaceae</taxon>
        <taxon>Nocardioides</taxon>
    </lineage>
</organism>
<dbReference type="RefSeq" id="WP_121804641.1">
    <property type="nucleotide sequence ID" value="NZ_RDBE01000001.1"/>
</dbReference>
<reference evidence="3 4" key="1">
    <citation type="submission" date="2018-10" db="EMBL/GenBank/DDBJ databases">
        <title>Marmoricola sp. 4Q3S-7 whole genome shotgun sequence.</title>
        <authorList>
            <person name="Li F."/>
        </authorList>
    </citation>
    <scope>NUCLEOTIDE SEQUENCE [LARGE SCALE GENOMIC DNA]</scope>
    <source>
        <strain evidence="3 4">4Q3S-7</strain>
    </source>
</reference>
<keyword evidence="1" id="KW-0812">Transmembrane</keyword>
<dbReference type="InterPro" id="IPR051158">
    <property type="entry name" value="Metallophosphoesterase_sf"/>
</dbReference>
<evidence type="ECO:0000256" key="1">
    <source>
        <dbReference type="SAM" id="Phobius"/>
    </source>
</evidence>
<dbReference type="InterPro" id="IPR004843">
    <property type="entry name" value="Calcineurin-like_PHP"/>
</dbReference>
<name>A0A3L8P6T4_9ACTN</name>
<feature type="transmembrane region" description="Helical" evidence="1">
    <location>
        <begin position="167"/>
        <end position="187"/>
    </location>
</feature>
<keyword evidence="1" id="KW-1133">Transmembrane helix</keyword>
<dbReference type="PANTHER" id="PTHR31302:SF0">
    <property type="entry name" value="TRANSMEMBRANE PROTEIN WITH METALLOPHOSPHOESTERASE DOMAIN"/>
    <property type="match status" value="1"/>
</dbReference>
<dbReference type="InterPro" id="IPR029052">
    <property type="entry name" value="Metallo-depent_PP-like"/>
</dbReference>
<dbReference type="Pfam" id="PF00149">
    <property type="entry name" value="Metallophos"/>
    <property type="match status" value="1"/>
</dbReference>
<dbReference type="PANTHER" id="PTHR31302">
    <property type="entry name" value="TRANSMEMBRANE PROTEIN WITH METALLOPHOSPHOESTERASE DOMAIN-RELATED"/>
    <property type="match status" value="1"/>
</dbReference>